<dbReference type="Pfam" id="PF11985">
    <property type="entry name" value="Phage_Mu_Gp27"/>
    <property type="match status" value="1"/>
</dbReference>
<gene>
    <name evidence="1" type="ORF">CBP51_16855</name>
</gene>
<dbReference type="Proteomes" id="UP000216101">
    <property type="component" value="Unassembled WGS sequence"/>
</dbReference>
<protein>
    <submittedName>
        <fullName evidence="1">Small terminase subunit</fullName>
    </submittedName>
</protein>
<evidence type="ECO:0000313" key="1">
    <source>
        <dbReference type="EMBL" id="OZY84831.1"/>
    </source>
</evidence>
<dbReference type="EMBL" id="NHNI01000002">
    <property type="protein sequence ID" value="OZY84831.1"/>
    <property type="molecule type" value="Genomic_DNA"/>
</dbReference>
<sequence length="184" mass="21008">MGRKSGIDKLPENIRNHIERRLRENEMTLDELIDDLRVAFPEETLPSRSALGRKRMAFDEMAKSMREIDAASRALVAEMGESFDDRSGALLAQAVTTLATNVAFQRLQDEPEDLDVGDVLKLARTARAAQEARVLSLKERMQIEKIAREKLLAEQSENLEKEAKQQGMNEEQVQFWRERVLGIK</sequence>
<comment type="caution">
    <text evidence="1">The sequence shown here is derived from an EMBL/GenBank/DDBJ whole genome shotgun (WGS) entry which is preliminary data.</text>
</comment>
<dbReference type="AlphaFoldDB" id="A0A266Q627"/>
<accession>A0A266Q627</accession>
<dbReference type="InterPro" id="IPR021874">
    <property type="entry name" value="Phage_Mu_Gp27"/>
</dbReference>
<name>A0A266Q627_9GAMM</name>
<reference evidence="2" key="1">
    <citation type="submission" date="2017-05" db="EMBL/GenBank/DDBJ databases">
        <authorList>
            <person name="Barney B.M."/>
        </authorList>
    </citation>
    <scope>NUCLEOTIDE SEQUENCE [LARGE SCALE GENOMIC DNA]</scope>
    <source>
        <strain evidence="2">PSBB022</strain>
    </source>
</reference>
<proteinExistence type="predicted"/>
<dbReference type="RefSeq" id="WP_094985826.1">
    <property type="nucleotide sequence ID" value="NZ_NHNI01000002.1"/>
</dbReference>
<keyword evidence="2" id="KW-1185">Reference proteome</keyword>
<organism evidence="1 2">
    <name type="scientific">Cellvibrio mixtus</name>
    <dbReference type="NCBI Taxonomy" id="39650"/>
    <lineage>
        <taxon>Bacteria</taxon>
        <taxon>Pseudomonadati</taxon>
        <taxon>Pseudomonadota</taxon>
        <taxon>Gammaproteobacteria</taxon>
        <taxon>Cellvibrionales</taxon>
        <taxon>Cellvibrionaceae</taxon>
        <taxon>Cellvibrio</taxon>
    </lineage>
</organism>
<evidence type="ECO:0000313" key="2">
    <source>
        <dbReference type="Proteomes" id="UP000216101"/>
    </source>
</evidence>